<organism evidence="6 7">
    <name type="scientific">Peronospora matthiolae</name>
    <dbReference type="NCBI Taxonomy" id="2874970"/>
    <lineage>
        <taxon>Eukaryota</taxon>
        <taxon>Sar</taxon>
        <taxon>Stramenopiles</taxon>
        <taxon>Oomycota</taxon>
        <taxon>Peronosporomycetes</taxon>
        <taxon>Peronosporales</taxon>
        <taxon>Peronosporaceae</taxon>
        <taxon>Peronospora</taxon>
    </lineage>
</organism>
<comment type="caution">
    <text evidence="6">The sequence shown here is derived from an EMBL/GenBank/DDBJ whole genome shotgun (WGS) entry which is preliminary data.</text>
</comment>
<proteinExistence type="predicted"/>
<name>A0AAV1UN42_9STRA</name>
<evidence type="ECO:0000256" key="5">
    <source>
        <dbReference type="ARBA" id="ARBA00023242"/>
    </source>
</evidence>
<evidence type="ECO:0000313" key="6">
    <source>
        <dbReference type="EMBL" id="CAK7935945.1"/>
    </source>
</evidence>
<keyword evidence="3" id="KW-0863">Zinc-finger</keyword>
<dbReference type="PANTHER" id="PTHR46481">
    <property type="entry name" value="ZINC FINGER BED DOMAIN-CONTAINING PROTEIN 4"/>
    <property type="match status" value="1"/>
</dbReference>
<protein>
    <submittedName>
        <fullName evidence="6">Uncharacterized protein</fullName>
    </submittedName>
</protein>
<sequence>MFWTAGTIIRRVRDFTKYINGSPQRLQNLRKVADVVAADVTAKKLVQDVSTRWNSTWAVLKRAFLLREVIGAYIYSGSELRKHALEEHEWALVHEVIKLLEPFEEATVLLTSAKHPSIMAAAPAYSMLLERIQATIRSCEGAVLESSIRAMMKKLQAYKEKADGQYVYKLATVLDPRIKLNFFEDSNEDI</sequence>
<dbReference type="AlphaFoldDB" id="A0AAV1UN42"/>
<comment type="subcellular location">
    <subcellularLocation>
        <location evidence="1">Nucleus</location>
    </subcellularLocation>
</comment>
<dbReference type="PANTHER" id="PTHR46481:SF10">
    <property type="entry name" value="ZINC FINGER BED DOMAIN-CONTAINING PROTEIN 39"/>
    <property type="match status" value="1"/>
</dbReference>
<evidence type="ECO:0000256" key="4">
    <source>
        <dbReference type="ARBA" id="ARBA00022833"/>
    </source>
</evidence>
<dbReference type="Proteomes" id="UP001162060">
    <property type="component" value="Unassembled WGS sequence"/>
</dbReference>
<reference evidence="6" key="1">
    <citation type="submission" date="2024-01" db="EMBL/GenBank/DDBJ databases">
        <authorList>
            <person name="Webb A."/>
        </authorList>
    </citation>
    <scope>NUCLEOTIDE SEQUENCE</scope>
    <source>
        <strain evidence="6">Pm1</strain>
    </source>
</reference>
<evidence type="ECO:0000313" key="7">
    <source>
        <dbReference type="Proteomes" id="UP001162060"/>
    </source>
</evidence>
<dbReference type="GO" id="GO:0005634">
    <property type="term" value="C:nucleus"/>
    <property type="evidence" value="ECO:0007669"/>
    <property type="project" value="UniProtKB-SubCell"/>
</dbReference>
<dbReference type="GO" id="GO:0008270">
    <property type="term" value="F:zinc ion binding"/>
    <property type="evidence" value="ECO:0007669"/>
    <property type="project" value="UniProtKB-KW"/>
</dbReference>
<keyword evidence="4" id="KW-0862">Zinc</keyword>
<dbReference type="InterPro" id="IPR052035">
    <property type="entry name" value="ZnF_BED_domain_contain"/>
</dbReference>
<gene>
    <name evidence="6" type="ORF">PM001_LOCUS21095</name>
</gene>
<dbReference type="EMBL" id="CAKLBY020000223">
    <property type="protein sequence ID" value="CAK7935945.1"/>
    <property type="molecule type" value="Genomic_DNA"/>
</dbReference>
<keyword evidence="2" id="KW-0479">Metal-binding</keyword>
<accession>A0AAV1UN42</accession>
<evidence type="ECO:0000256" key="2">
    <source>
        <dbReference type="ARBA" id="ARBA00022723"/>
    </source>
</evidence>
<evidence type="ECO:0000256" key="1">
    <source>
        <dbReference type="ARBA" id="ARBA00004123"/>
    </source>
</evidence>
<dbReference type="InterPro" id="IPR012337">
    <property type="entry name" value="RNaseH-like_sf"/>
</dbReference>
<evidence type="ECO:0000256" key="3">
    <source>
        <dbReference type="ARBA" id="ARBA00022771"/>
    </source>
</evidence>
<keyword evidence="5" id="KW-0539">Nucleus</keyword>
<dbReference type="SUPFAM" id="SSF53098">
    <property type="entry name" value="Ribonuclease H-like"/>
    <property type="match status" value="1"/>
</dbReference>